<dbReference type="PANTHER" id="PTHR46401">
    <property type="entry name" value="GLYCOSYLTRANSFERASE WBBK-RELATED"/>
    <property type="match status" value="1"/>
</dbReference>
<feature type="domain" description="Glycosyl transferase family 4" evidence="3">
    <location>
        <begin position="12"/>
        <end position="170"/>
    </location>
</feature>
<organism evidence="4 5">
    <name type="scientific">Dongia mobilis</name>
    <dbReference type="NCBI Taxonomy" id="578943"/>
    <lineage>
        <taxon>Bacteria</taxon>
        <taxon>Pseudomonadati</taxon>
        <taxon>Pseudomonadota</taxon>
        <taxon>Alphaproteobacteria</taxon>
        <taxon>Rhodospirillales</taxon>
        <taxon>Dongiaceae</taxon>
        <taxon>Dongia</taxon>
    </lineage>
</organism>
<accession>A0A4R6WU84</accession>
<evidence type="ECO:0000256" key="1">
    <source>
        <dbReference type="ARBA" id="ARBA00022679"/>
    </source>
</evidence>
<name>A0A4R6WU84_9PROT</name>
<evidence type="ECO:0000313" key="4">
    <source>
        <dbReference type="EMBL" id="TDQ83369.1"/>
    </source>
</evidence>
<evidence type="ECO:0000313" key="5">
    <source>
        <dbReference type="Proteomes" id="UP000295783"/>
    </source>
</evidence>
<dbReference type="Pfam" id="PF12000">
    <property type="entry name" value="Glyco_trans_4_3"/>
    <property type="match status" value="1"/>
</dbReference>
<dbReference type="InterPro" id="IPR022623">
    <property type="entry name" value="Glyco_trans_4"/>
</dbReference>
<keyword evidence="1 4" id="KW-0808">Transferase</keyword>
<reference evidence="4 5" key="1">
    <citation type="submission" date="2019-03" db="EMBL/GenBank/DDBJ databases">
        <title>Genomic Encyclopedia of Type Strains, Phase III (KMG-III): the genomes of soil and plant-associated and newly described type strains.</title>
        <authorList>
            <person name="Whitman W."/>
        </authorList>
    </citation>
    <scope>NUCLEOTIDE SEQUENCE [LARGE SCALE GENOMIC DNA]</scope>
    <source>
        <strain evidence="4 5">CGMCC 1.7660</strain>
    </source>
</reference>
<sequence>MNSVQAGSDGDITLLRTEPRRRPAPTTHHYLHSFEADVLMGQAIYMACARLRDAGFTPDVILAHCGWGVALYLREVFPRARLIGYFEWFYHPHDSDADYLKVTDLALLGVPLGGMSPDKACRIRTLNAPILMALEDVDYGVVPTNFQRRVLPDSYQHKLTTLHDGVDTDFFRPDPAAPRCIGEVDFTGVSQLVTYATRGLEPYRGFPHFMQAINGLLRRDKSVHVAIAGEDRAFYSRALPNGETYRERMLRMLPDLPLERVHFLGTLPRAAYRSLLQISSLHVYLTVPFVPSWSLVEAMACGCHIVAADTAPVREVVSGTDAAELVDFRDVLQLEEVMACALRRQEAAEDLRRQARKRAESGFSQVTLLPRWEALLLGEGDGAAASRITQV</sequence>
<evidence type="ECO:0000259" key="3">
    <source>
        <dbReference type="Pfam" id="PF12000"/>
    </source>
</evidence>
<dbReference type="GO" id="GO:0009103">
    <property type="term" value="P:lipopolysaccharide biosynthetic process"/>
    <property type="evidence" value="ECO:0007669"/>
    <property type="project" value="TreeGrafter"/>
</dbReference>
<dbReference type="EMBL" id="SNYW01000007">
    <property type="protein sequence ID" value="TDQ83369.1"/>
    <property type="molecule type" value="Genomic_DNA"/>
</dbReference>
<dbReference type="Pfam" id="PF00534">
    <property type="entry name" value="Glycos_transf_1"/>
    <property type="match status" value="1"/>
</dbReference>
<dbReference type="PANTHER" id="PTHR46401:SF2">
    <property type="entry name" value="GLYCOSYLTRANSFERASE WBBK-RELATED"/>
    <property type="match status" value="1"/>
</dbReference>
<dbReference type="SUPFAM" id="SSF53756">
    <property type="entry name" value="UDP-Glycosyltransferase/glycogen phosphorylase"/>
    <property type="match status" value="1"/>
</dbReference>
<proteinExistence type="predicted"/>
<evidence type="ECO:0000259" key="2">
    <source>
        <dbReference type="Pfam" id="PF00534"/>
    </source>
</evidence>
<dbReference type="InterPro" id="IPR001296">
    <property type="entry name" value="Glyco_trans_1"/>
</dbReference>
<dbReference type="GO" id="GO:0016757">
    <property type="term" value="F:glycosyltransferase activity"/>
    <property type="evidence" value="ECO:0007669"/>
    <property type="project" value="InterPro"/>
</dbReference>
<dbReference type="AlphaFoldDB" id="A0A4R6WU84"/>
<dbReference type="Proteomes" id="UP000295783">
    <property type="component" value="Unassembled WGS sequence"/>
</dbReference>
<comment type="caution">
    <text evidence="4">The sequence shown here is derived from an EMBL/GenBank/DDBJ whole genome shotgun (WGS) entry which is preliminary data.</text>
</comment>
<protein>
    <submittedName>
        <fullName evidence="4">Glycosyl transferase family 1</fullName>
    </submittedName>
</protein>
<gene>
    <name evidence="4" type="ORF">A8950_1655</name>
</gene>
<feature type="domain" description="Glycosyl transferase family 1" evidence="2">
    <location>
        <begin position="200"/>
        <end position="358"/>
    </location>
</feature>
<keyword evidence="5" id="KW-1185">Reference proteome</keyword>
<dbReference type="Gene3D" id="3.40.50.2000">
    <property type="entry name" value="Glycogen Phosphorylase B"/>
    <property type="match status" value="2"/>
</dbReference>